<gene>
    <name evidence="2" type="primary">UPF1_3</name>
    <name evidence="2" type="ORF">SK128_025328</name>
</gene>
<keyword evidence="2" id="KW-0547">Nucleotide-binding</keyword>
<evidence type="ECO:0000313" key="3">
    <source>
        <dbReference type="Proteomes" id="UP001381693"/>
    </source>
</evidence>
<dbReference type="GO" id="GO:0004386">
    <property type="term" value="F:helicase activity"/>
    <property type="evidence" value="ECO:0007669"/>
    <property type="project" value="UniProtKB-KW"/>
</dbReference>
<name>A0AAN9FW59_HALRR</name>
<comment type="caution">
    <text evidence="2">The sequence shown here is derived from an EMBL/GenBank/DDBJ whole genome shotgun (WGS) entry which is preliminary data.</text>
</comment>
<evidence type="ECO:0000313" key="2">
    <source>
        <dbReference type="EMBL" id="KAK7086390.1"/>
    </source>
</evidence>
<feature type="region of interest" description="Disordered" evidence="1">
    <location>
        <begin position="42"/>
        <end position="67"/>
    </location>
</feature>
<accession>A0AAN9FW59</accession>
<keyword evidence="2" id="KW-0067">ATP-binding</keyword>
<proteinExistence type="predicted"/>
<keyword evidence="2" id="KW-0347">Helicase</keyword>
<evidence type="ECO:0000256" key="1">
    <source>
        <dbReference type="SAM" id="MobiDB-lite"/>
    </source>
</evidence>
<dbReference type="AlphaFoldDB" id="A0AAN9FW59"/>
<keyword evidence="3" id="KW-1185">Reference proteome</keyword>
<reference evidence="2 3" key="1">
    <citation type="submission" date="2023-11" db="EMBL/GenBank/DDBJ databases">
        <title>Halocaridina rubra genome assembly.</title>
        <authorList>
            <person name="Smith C."/>
        </authorList>
    </citation>
    <scope>NUCLEOTIDE SEQUENCE [LARGE SCALE GENOMIC DNA]</scope>
    <source>
        <strain evidence="2">EP-1</strain>
        <tissue evidence="2">Whole</tissue>
    </source>
</reference>
<feature type="non-terminal residue" evidence="2">
    <location>
        <position position="67"/>
    </location>
</feature>
<dbReference type="Proteomes" id="UP001381693">
    <property type="component" value="Unassembled WGS sequence"/>
</dbReference>
<feature type="compositionally biased region" description="Polar residues" evidence="1">
    <location>
        <begin position="58"/>
        <end position="67"/>
    </location>
</feature>
<organism evidence="2 3">
    <name type="scientific">Halocaridina rubra</name>
    <name type="common">Hawaiian red shrimp</name>
    <dbReference type="NCBI Taxonomy" id="373956"/>
    <lineage>
        <taxon>Eukaryota</taxon>
        <taxon>Metazoa</taxon>
        <taxon>Ecdysozoa</taxon>
        <taxon>Arthropoda</taxon>
        <taxon>Crustacea</taxon>
        <taxon>Multicrustacea</taxon>
        <taxon>Malacostraca</taxon>
        <taxon>Eumalacostraca</taxon>
        <taxon>Eucarida</taxon>
        <taxon>Decapoda</taxon>
        <taxon>Pleocyemata</taxon>
        <taxon>Caridea</taxon>
        <taxon>Atyoidea</taxon>
        <taxon>Atyidae</taxon>
        <taxon>Halocaridina</taxon>
    </lineage>
</organism>
<protein>
    <submittedName>
        <fullName evidence="2">ATP-dependent helicase NAM7</fullName>
    </submittedName>
</protein>
<keyword evidence="2" id="KW-0378">Hydrolase</keyword>
<dbReference type="EMBL" id="JAXCGZ010000219">
    <property type="protein sequence ID" value="KAK7086390.1"/>
    <property type="molecule type" value="Genomic_DNA"/>
</dbReference>
<sequence>MSVDAYGPSSSQSLTFYDTEEADHLLGADTQGSEYEFNLTLGSQQTQTQVDNHHLETNKTQPSQQSQ</sequence>